<gene>
    <name evidence="13" type="ORF">SAMN04490248_102107</name>
</gene>
<dbReference type="GO" id="GO:0003955">
    <property type="term" value="F:NAD(P)H dehydrogenase (quinone) activity"/>
    <property type="evidence" value="ECO:0007669"/>
    <property type="project" value="TreeGrafter"/>
</dbReference>
<evidence type="ECO:0000259" key="10">
    <source>
        <dbReference type="Pfam" id="PF00586"/>
    </source>
</evidence>
<dbReference type="EMBL" id="FODS01000002">
    <property type="protein sequence ID" value="SEO17304.1"/>
    <property type="molecule type" value="Genomic_DNA"/>
</dbReference>
<evidence type="ECO:0000313" key="13">
    <source>
        <dbReference type="EMBL" id="SEO17304.1"/>
    </source>
</evidence>
<sequence>MQTQIPLTRDLVLIGGGHTHALVLRKWGMSPLPGTRLTVINPGPAAPYSGMLPGHIAGHYTREELDIDLVRLARFAGARVIMGHATGIDAGQKTITVEGHGEIGYDVASIDIGITAEMPELPGFADHATGAKPLDTYASRWADFLDSVPAEEAAPSVAVIGAGIAGVELSMAMAHRLRGMGQTPVITLLEAGDGISGTSPATSRRLMRALAENNVTFRTGARITHLEAGRVHLEGGEAVEAGFIVGSAGAFPHGWLAGTGLPLHGGFIEVDPTLQVRGHDDLFAVGDCAHMGHAPRPKAGVFAVRAAPVLHDNLRAALSGGSLRRFTPQGDYLKLISLGKKSAMGEKWGRVLSGAFMWWLKDRIDRKFMDQFADYPVMAPPRLPDPVTLGVREELAGGKPLCGGCGSKVGAEVLSQIVAGAPPAMRDDITPAPGDDAAILTVGGQSQVITTDHLRGFILDPALMARITAVHALGDVWAMGAAPQAATINVILPRLSPALQTRTLREIMRAAGDVITGAGAAIVGGHTTMGAELTLGFTVTGLCDEAPITHAGGRSGDALLLTRPIGSGTLLAAEMAMQARGRDVAAMLSQMAAPQGDAARILRGARAMTDVTGFGLAGHLRAICMASSTGAALELEAIPTYDGAAYLAGAGHRSTLYTANAQAAPVIGARGATGTLLHDPQTAGGLLAAVAPDEADDLLAQLRQAGHRAARIGHLTDEPAVIRCR</sequence>
<dbReference type="AlphaFoldDB" id="A0A1H8MJ51"/>
<keyword evidence="7" id="KW-0067">ATP-binding</keyword>
<dbReference type="InterPro" id="IPR036188">
    <property type="entry name" value="FAD/NAD-bd_sf"/>
</dbReference>
<dbReference type="Gene3D" id="3.90.650.10">
    <property type="entry name" value="PurM-like C-terminal domain"/>
    <property type="match status" value="1"/>
</dbReference>
<dbReference type="GO" id="GO:0019646">
    <property type="term" value="P:aerobic electron transport chain"/>
    <property type="evidence" value="ECO:0007669"/>
    <property type="project" value="TreeGrafter"/>
</dbReference>
<dbReference type="InterPro" id="IPR016188">
    <property type="entry name" value="PurM-like_N"/>
</dbReference>
<dbReference type="PANTHER" id="PTHR42913:SF9">
    <property type="entry name" value="SLR1591 PROTEIN"/>
    <property type="match status" value="1"/>
</dbReference>
<evidence type="ECO:0000256" key="8">
    <source>
        <dbReference type="ARBA" id="ARBA00023002"/>
    </source>
</evidence>
<evidence type="ECO:0000256" key="9">
    <source>
        <dbReference type="ARBA" id="ARBA00023266"/>
    </source>
</evidence>
<dbReference type="Pfam" id="PF02769">
    <property type="entry name" value="AIRS_C"/>
    <property type="match status" value="1"/>
</dbReference>
<keyword evidence="2" id="KW-0285">Flavoprotein</keyword>
<evidence type="ECO:0000256" key="7">
    <source>
        <dbReference type="ARBA" id="ARBA00022840"/>
    </source>
</evidence>
<feature type="domain" description="PurM-like N-terminal" evidence="10">
    <location>
        <begin position="434"/>
        <end position="542"/>
    </location>
</feature>
<reference evidence="13 14" key="1">
    <citation type="submission" date="2016-10" db="EMBL/GenBank/DDBJ databases">
        <authorList>
            <person name="de Groot N.N."/>
        </authorList>
    </citation>
    <scope>NUCLEOTIDE SEQUENCE [LARGE SCALE GENOMIC DNA]</scope>
    <source>
        <strain evidence="13 14">DSM 27842</strain>
    </source>
</reference>
<keyword evidence="5" id="KW-0418">Kinase</keyword>
<comment type="cofactor">
    <cofactor evidence="1">
        <name>FAD</name>
        <dbReference type="ChEBI" id="CHEBI:57692"/>
    </cofactor>
</comment>
<keyword evidence="8" id="KW-0560">Oxidoreductase</keyword>
<evidence type="ECO:0000256" key="2">
    <source>
        <dbReference type="ARBA" id="ARBA00022630"/>
    </source>
</evidence>
<dbReference type="Gene3D" id="3.30.1330.10">
    <property type="entry name" value="PurM-like, N-terminal domain"/>
    <property type="match status" value="1"/>
</dbReference>
<dbReference type="InterPro" id="IPR004536">
    <property type="entry name" value="SPS/SelD"/>
</dbReference>
<dbReference type="InterPro" id="IPR017584">
    <property type="entry name" value="Pyridine_nucleo_diS_OxRdtase_N"/>
</dbReference>
<keyword evidence="6" id="KW-0274">FAD</keyword>
<dbReference type="NCBIfam" id="TIGR03169">
    <property type="entry name" value="Nterm_to_SelD"/>
    <property type="match status" value="1"/>
</dbReference>
<dbReference type="RefSeq" id="WP_093115047.1">
    <property type="nucleotide sequence ID" value="NZ_FODS01000002.1"/>
</dbReference>
<dbReference type="InterPro" id="IPR051169">
    <property type="entry name" value="NADH-Q_oxidoreductase"/>
</dbReference>
<protein>
    <submittedName>
        <fullName evidence="13">Selenophosphate synthase</fullName>
    </submittedName>
</protein>
<dbReference type="OrthoDB" id="9767928at2"/>
<keyword evidence="4" id="KW-0547">Nucleotide-binding</keyword>
<dbReference type="SUPFAM" id="SSF51905">
    <property type="entry name" value="FAD/NAD(P)-binding domain"/>
    <property type="match status" value="1"/>
</dbReference>
<dbReference type="InterPro" id="IPR036676">
    <property type="entry name" value="PurM-like_C_sf"/>
</dbReference>
<accession>A0A1H8MJ51</accession>
<dbReference type="Gene3D" id="3.50.50.100">
    <property type="match status" value="1"/>
</dbReference>
<name>A0A1H8MJ51_9RHOB</name>
<dbReference type="InterPro" id="IPR010918">
    <property type="entry name" value="PurM-like_C_dom"/>
</dbReference>
<evidence type="ECO:0000259" key="12">
    <source>
        <dbReference type="Pfam" id="PF07992"/>
    </source>
</evidence>
<evidence type="ECO:0000256" key="3">
    <source>
        <dbReference type="ARBA" id="ARBA00022679"/>
    </source>
</evidence>
<evidence type="ECO:0000313" key="14">
    <source>
        <dbReference type="Proteomes" id="UP000198893"/>
    </source>
</evidence>
<dbReference type="InterPro" id="IPR036921">
    <property type="entry name" value="PurM-like_N_sf"/>
</dbReference>
<dbReference type="NCBIfam" id="TIGR00476">
    <property type="entry name" value="selD"/>
    <property type="match status" value="1"/>
</dbReference>
<dbReference type="Pfam" id="PF00586">
    <property type="entry name" value="AIRS"/>
    <property type="match status" value="1"/>
</dbReference>
<proteinExistence type="predicted"/>
<dbReference type="STRING" id="569882.SAMN04490248_102107"/>
<evidence type="ECO:0000259" key="11">
    <source>
        <dbReference type="Pfam" id="PF02769"/>
    </source>
</evidence>
<dbReference type="Proteomes" id="UP000198893">
    <property type="component" value="Unassembled WGS sequence"/>
</dbReference>
<evidence type="ECO:0000256" key="4">
    <source>
        <dbReference type="ARBA" id="ARBA00022741"/>
    </source>
</evidence>
<evidence type="ECO:0000256" key="6">
    <source>
        <dbReference type="ARBA" id="ARBA00022827"/>
    </source>
</evidence>
<dbReference type="InterPro" id="IPR023753">
    <property type="entry name" value="FAD/NAD-binding_dom"/>
</dbReference>
<keyword evidence="14" id="KW-1185">Reference proteome</keyword>
<dbReference type="GO" id="GO:0005524">
    <property type="term" value="F:ATP binding"/>
    <property type="evidence" value="ECO:0007669"/>
    <property type="project" value="UniProtKB-KW"/>
</dbReference>
<keyword evidence="3" id="KW-0808">Transferase</keyword>
<feature type="domain" description="PurM-like C-terminal" evidence="11">
    <location>
        <begin position="554"/>
        <end position="720"/>
    </location>
</feature>
<keyword evidence="9" id="KW-0711">Selenium</keyword>
<dbReference type="Pfam" id="PF07992">
    <property type="entry name" value="Pyr_redox_2"/>
    <property type="match status" value="1"/>
</dbReference>
<dbReference type="PANTHER" id="PTHR42913">
    <property type="entry name" value="APOPTOSIS-INDUCING FACTOR 1"/>
    <property type="match status" value="1"/>
</dbReference>
<feature type="domain" description="FAD/NAD(P)-binding" evidence="12">
    <location>
        <begin position="10"/>
        <end position="296"/>
    </location>
</feature>
<evidence type="ECO:0000256" key="5">
    <source>
        <dbReference type="ARBA" id="ARBA00022777"/>
    </source>
</evidence>
<dbReference type="GO" id="GO:0016301">
    <property type="term" value="F:kinase activity"/>
    <property type="evidence" value="ECO:0007669"/>
    <property type="project" value="UniProtKB-KW"/>
</dbReference>
<dbReference type="SUPFAM" id="SSF55326">
    <property type="entry name" value="PurM N-terminal domain-like"/>
    <property type="match status" value="1"/>
</dbReference>
<organism evidence="13 14">
    <name type="scientific">Salinihabitans flavidus</name>
    <dbReference type="NCBI Taxonomy" id="569882"/>
    <lineage>
        <taxon>Bacteria</taxon>
        <taxon>Pseudomonadati</taxon>
        <taxon>Pseudomonadota</taxon>
        <taxon>Alphaproteobacteria</taxon>
        <taxon>Rhodobacterales</taxon>
        <taxon>Roseobacteraceae</taxon>
        <taxon>Salinihabitans</taxon>
    </lineage>
</organism>
<dbReference type="CDD" id="cd02195">
    <property type="entry name" value="SelD"/>
    <property type="match status" value="1"/>
</dbReference>
<dbReference type="SUPFAM" id="SSF56042">
    <property type="entry name" value="PurM C-terminal domain-like"/>
    <property type="match status" value="1"/>
</dbReference>
<evidence type="ECO:0000256" key="1">
    <source>
        <dbReference type="ARBA" id="ARBA00001974"/>
    </source>
</evidence>